<protein>
    <submittedName>
        <fullName evidence="1">Uncharacterized protein</fullName>
    </submittedName>
</protein>
<dbReference type="AlphaFoldDB" id="A0A383A5X8"/>
<accession>A0A383A5X8</accession>
<organism evidence="1">
    <name type="scientific">marine metagenome</name>
    <dbReference type="NCBI Taxonomy" id="408172"/>
    <lineage>
        <taxon>unclassified sequences</taxon>
        <taxon>metagenomes</taxon>
        <taxon>ecological metagenomes</taxon>
    </lineage>
</organism>
<dbReference type="EMBL" id="UINC01189369">
    <property type="protein sequence ID" value="SVE03023.1"/>
    <property type="molecule type" value="Genomic_DNA"/>
</dbReference>
<gene>
    <name evidence="1" type="ORF">METZ01_LOCUS455877</name>
</gene>
<reference evidence="1" key="1">
    <citation type="submission" date="2018-05" db="EMBL/GenBank/DDBJ databases">
        <authorList>
            <person name="Lanie J.A."/>
            <person name="Ng W.-L."/>
            <person name="Kazmierczak K.M."/>
            <person name="Andrzejewski T.M."/>
            <person name="Davidsen T.M."/>
            <person name="Wayne K.J."/>
            <person name="Tettelin H."/>
            <person name="Glass J.I."/>
            <person name="Rusch D."/>
            <person name="Podicherti R."/>
            <person name="Tsui H.-C.T."/>
            <person name="Winkler M.E."/>
        </authorList>
    </citation>
    <scope>NUCLEOTIDE SEQUENCE</scope>
</reference>
<sequence>MNKPTKVTLVYMELKRALGDSALPTDLLDHAHSMVELFDEEESDTRAEFHTGWTNFDERCLDSVMSDGGWHVLCRASKNEYECEPMEQFEWQTAWHQSGLVDQFPEMRI</sequence>
<name>A0A383A5X8_9ZZZZ</name>
<evidence type="ECO:0000313" key="1">
    <source>
        <dbReference type="EMBL" id="SVE03023.1"/>
    </source>
</evidence>
<proteinExistence type="predicted"/>